<dbReference type="RefSeq" id="WP_112086451.1">
    <property type="nucleotide sequence ID" value="NZ_QLSV01000009.1"/>
</dbReference>
<reference evidence="2 3" key="1">
    <citation type="submission" date="2018-06" db="EMBL/GenBank/DDBJ databases">
        <title>Genomic Encyclopedia of Type Strains, Phase III (KMG-III): the genomes of soil and plant-associated and newly described type strains.</title>
        <authorList>
            <person name="Whitman W."/>
        </authorList>
    </citation>
    <scope>NUCLEOTIDE SEQUENCE [LARGE SCALE GENOMIC DNA]</scope>
    <source>
        <strain evidence="2 3">CGMCC 1.12504</strain>
    </source>
</reference>
<feature type="transmembrane region" description="Helical" evidence="1">
    <location>
        <begin position="57"/>
        <end position="77"/>
    </location>
</feature>
<comment type="caution">
    <text evidence="2">The sequence shown here is derived from an EMBL/GenBank/DDBJ whole genome shotgun (WGS) entry which is preliminary data.</text>
</comment>
<evidence type="ECO:0008006" key="4">
    <source>
        <dbReference type="Google" id="ProtNLM"/>
    </source>
</evidence>
<keyword evidence="1" id="KW-0472">Membrane</keyword>
<evidence type="ECO:0000313" key="2">
    <source>
        <dbReference type="EMBL" id="RAR47443.1"/>
    </source>
</evidence>
<sequence>MEFLEGLDPLLKSYWYIAIPVSLFFLLQTIMTFIGLSGGETDIDSDSGDSDLPFEIFTLRNLINFLLGFSWTGISLYDSIENKVVLIFISIVVGIVFIGLFFILIKQILKLGEDNSFKFENTINKTATVYLTIPEAKSGLGKVQISVKGAFHELQAMTEASEKIATGSVVKIKNVENNILIVEKL</sequence>
<dbReference type="InterPro" id="IPR012340">
    <property type="entry name" value="NA-bd_OB-fold"/>
</dbReference>
<evidence type="ECO:0000313" key="3">
    <source>
        <dbReference type="Proteomes" id="UP000249518"/>
    </source>
</evidence>
<keyword evidence="3" id="KW-1185">Reference proteome</keyword>
<keyword evidence="1" id="KW-1133">Transmembrane helix</keyword>
<dbReference type="Proteomes" id="UP000249518">
    <property type="component" value="Unassembled WGS sequence"/>
</dbReference>
<dbReference type="OrthoDB" id="189831at2"/>
<dbReference type="AlphaFoldDB" id="A0A328WMS5"/>
<feature type="transmembrane region" description="Helical" evidence="1">
    <location>
        <begin position="83"/>
        <end position="105"/>
    </location>
</feature>
<organism evidence="2 3">
    <name type="scientific">Flavobacterium lacus</name>
    <dbReference type="NCBI Taxonomy" id="1353778"/>
    <lineage>
        <taxon>Bacteria</taxon>
        <taxon>Pseudomonadati</taxon>
        <taxon>Bacteroidota</taxon>
        <taxon>Flavobacteriia</taxon>
        <taxon>Flavobacteriales</taxon>
        <taxon>Flavobacteriaceae</taxon>
        <taxon>Flavobacterium</taxon>
    </lineage>
</organism>
<protein>
    <recommendedName>
        <fullName evidence="4">NfeD-like partner-binding protein</fullName>
    </recommendedName>
</protein>
<proteinExistence type="predicted"/>
<accession>A0A328WMS5</accession>
<dbReference type="Gene3D" id="2.40.50.140">
    <property type="entry name" value="Nucleic acid-binding proteins"/>
    <property type="match status" value="1"/>
</dbReference>
<dbReference type="EMBL" id="QLSV01000009">
    <property type="protein sequence ID" value="RAR47443.1"/>
    <property type="molecule type" value="Genomic_DNA"/>
</dbReference>
<feature type="transmembrane region" description="Helical" evidence="1">
    <location>
        <begin position="14"/>
        <end position="36"/>
    </location>
</feature>
<name>A0A328WMS5_9FLAO</name>
<keyword evidence="1" id="KW-0812">Transmembrane</keyword>
<gene>
    <name evidence="2" type="ORF">B0I10_109117</name>
</gene>
<evidence type="ECO:0000256" key="1">
    <source>
        <dbReference type="SAM" id="Phobius"/>
    </source>
</evidence>